<dbReference type="GO" id="GO:0006508">
    <property type="term" value="P:proteolysis"/>
    <property type="evidence" value="ECO:0007669"/>
    <property type="project" value="UniProtKB-KW"/>
</dbReference>
<dbReference type="OrthoDB" id="4146452at2"/>
<evidence type="ECO:0000313" key="6">
    <source>
        <dbReference type="EMBL" id="TQL63741.1"/>
    </source>
</evidence>
<protein>
    <submittedName>
        <fullName evidence="6">Matrixin</fullName>
    </submittedName>
</protein>
<proteinExistence type="predicted"/>
<accession>A0A542ZTR0</accession>
<keyword evidence="4" id="KW-0862">Zinc</keyword>
<evidence type="ECO:0000256" key="3">
    <source>
        <dbReference type="ARBA" id="ARBA00022801"/>
    </source>
</evidence>
<organism evidence="6 7">
    <name type="scientific">Rarobacter faecitabidus</name>
    <dbReference type="NCBI Taxonomy" id="13243"/>
    <lineage>
        <taxon>Bacteria</taxon>
        <taxon>Bacillati</taxon>
        <taxon>Actinomycetota</taxon>
        <taxon>Actinomycetes</taxon>
        <taxon>Micrococcales</taxon>
        <taxon>Rarobacteraceae</taxon>
        <taxon>Rarobacter</taxon>
    </lineage>
</organism>
<dbReference type="AlphaFoldDB" id="A0A542ZTR0"/>
<keyword evidence="2" id="KW-0479">Metal-binding</keyword>
<evidence type="ECO:0000256" key="4">
    <source>
        <dbReference type="ARBA" id="ARBA00022833"/>
    </source>
</evidence>
<dbReference type="InterPro" id="IPR001818">
    <property type="entry name" value="Pept_M10_metallopeptidase"/>
</dbReference>
<dbReference type="SUPFAM" id="SSF55486">
    <property type="entry name" value="Metalloproteases ('zincins'), catalytic domain"/>
    <property type="match status" value="1"/>
</dbReference>
<reference evidence="6 7" key="1">
    <citation type="submission" date="2019-06" db="EMBL/GenBank/DDBJ databases">
        <title>Sequencing the genomes of 1000 actinobacteria strains.</title>
        <authorList>
            <person name="Klenk H.-P."/>
        </authorList>
    </citation>
    <scope>NUCLEOTIDE SEQUENCE [LARGE SCALE GENOMIC DNA]</scope>
    <source>
        <strain evidence="6 7">DSM 4813</strain>
    </source>
</reference>
<dbReference type="GO" id="GO:0031012">
    <property type="term" value="C:extracellular matrix"/>
    <property type="evidence" value="ECO:0007669"/>
    <property type="project" value="InterPro"/>
</dbReference>
<name>A0A542ZTR0_RARFA</name>
<keyword evidence="1" id="KW-0645">Protease</keyword>
<sequence>MAVLLGGLAGTLGATNASAYAFGSCRYSKDAISPISYRFFSVSDTNEYAVKTAATQWNNTSAPGYFAEHSTSADPEVNVTDGSYNKDAYAWVAFSCKSNGTYTGGEVDLVINNQHSNGLTTLKRRAVTSHELGHAYGLGHVSTGCRIMRSDIGFLTDCSMSSPQTDDVSGVTARYK</sequence>
<feature type="domain" description="Peptidase M10 metallopeptidase" evidence="5">
    <location>
        <begin position="48"/>
        <end position="175"/>
    </location>
</feature>
<evidence type="ECO:0000259" key="5">
    <source>
        <dbReference type="Pfam" id="PF00413"/>
    </source>
</evidence>
<evidence type="ECO:0000256" key="2">
    <source>
        <dbReference type="ARBA" id="ARBA00022723"/>
    </source>
</evidence>
<evidence type="ECO:0000313" key="7">
    <source>
        <dbReference type="Proteomes" id="UP000315389"/>
    </source>
</evidence>
<dbReference type="EMBL" id="VFOS01000001">
    <property type="protein sequence ID" value="TQL63741.1"/>
    <property type="molecule type" value="Genomic_DNA"/>
</dbReference>
<gene>
    <name evidence="6" type="ORF">FB461_0214</name>
</gene>
<keyword evidence="3" id="KW-0378">Hydrolase</keyword>
<dbReference type="Proteomes" id="UP000315389">
    <property type="component" value="Unassembled WGS sequence"/>
</dbReference>
<evidence type="ECO:0000256" key="1">
    <source>
        <dbReference type="ARBA" id="ARBA00022670"/>
    </source>
</evidence>
<dbReference type="InterPro" id="IPR024079">
    <property type="entry name" value="MetalloPept_cat_dom_sf"/>
</dbReference>
<dbReference type="GO" id="GO:0004222">
    <property type="term" value="F:metalloendopeptidase activity"/>
    <property type="evidence" value="ECO:0007669"/>
    <property type="project" value="InterPro"/>
</dbReference>
<comment type="caution">
    <text evidence="6">The sequence shown here is derived from an EMBL/GenBank/DDBJ whole genome shotgun (WGS) entry which is preliminary data.</text>
</comment>
<keyword evidence="7" id="KW-1185">Reference proteome</keyword>
<dbReference type="Pfam" id="PF00413">
    <property type="entry name" value="Peptidase_M10"/>
    <property type="match status" value="1"/>
</dbReference>
<dbReference type="GO" id="GO:0008270">
    <property type="term" value="F:zinc ion binding"/>
    <property type="evidence" value="ECO:0007669"/>
    <property type="project" value="InterPro"/>
</dbReference>
<dbReference type="Gene3D" id="3.40.390.10">
    <property type="entry name" value="Collagenase (Catalytic Domain)"/>
    <property type="match status" value="1"/>
</dbReference>